<dbReference type="PANTHER" id="PTHR12277">
    <property type="entry name" value="ALPHA/BETA HYDROLASE DOMAIN-CONTAINING PROTEIN"/>
    <property type="match status" value="1"/>
</dbReference>
<dbReference type="RefSeq" id="XP_001019019.1">
    <property type="nucleotide sequence ID" value="XM_001019019.1"/>
</dbReference>
<keyword evidence="2" id="KW-1185">Reference proteome</keyword>
<dbReference type="GO" id="GO:0016787">
    <property type="term" value="F:hydrolase activity"/>
    <property type="evidence" value="ECO:0007669"/>
    <property type="project" value="UniProtKB-KW"/>
</dbReference>
<dbReference type="SUPFAM" id="SSF53474">
    <property type="entry name" value="alpha/beta-Hydrolases"/>
    <property type="match status" value="1"/>
</dbReference>
<dbReference type="OMA" id="FQPNSKH"/>
<dbReference type="EMBL" id="GG662647">
    <property type="protein sequence ID" value="EAR98774.1"/>
    <property type="molecule type" value="Genomic_DNA"/>
</dbReference>
<dbReference type="InterPro" id="IPR029058">
    <property type="entry name" value="AB_hydrolase_fold"/>
</dbReference>
<dbReference type="PANTHER" id="PTHR12277:SF197">
    <property type="entry name" value="CHROMOSOME UNDETERMINED SCAFFOLD_38, WHOLE GENOME SHOTGUN SEQUENCE"/>
    <property type="match status" value="1"/>
</dbReference>
<dbReference type="STRING" id="312017.Q23QW4"/>
<evidence type="ECO:0000313" key="2">
    <source>
        <dbReference type="Proteomes" id="UP000009168"/>
    </source>
</evidence>
<dbReference type="KEGG" id="tet:TTHERM_00249690"/>
<dbReference type="Proteomes" id="UP000009168">
    <property type="component" value="Unassembled WGS sequence"/>
</dbReference>
<dbReference type="eggNOG" id="KOG1552">
    <property type="taxonomic scope" value="Eukaryota"/>
</dbReference>
<protein>
    <submittedName>
        <fullName evidence="1">Alpha/beta superfamily hydrolase</fullName>
    </submittedName>
</protein>
<accession>Q23QW4</accession>
<name>Q23QW4_TETTS</name>
<dbReference type="Gene3D" id="3.40.50.1820">
    <property type="entry name" value="alpha/beta hydrolase"/>
    <property type="match status" value="1"/>
</dbReference>
<keyword evidence="1" id="KW-0378">Hydrolase</keyword>
<sequence>MGKAISKAVFFQPPSNSSYNSKKDFWIDKLIFVNEDFSTVQNENSIPCLYCPYQYPNTNQISNKLLIFFHGTGNDIGQDHHYISEMRNHLQVTVLGVEYPGYGVYKGKPTPEGLQKDALTVYKFALQCLLYPVEDIIVVGLSMGTGPAAYLSSQVQFSLLVLLMPYMSWRDLAKDKASFVGNLVPEEYFNNFENIKIGQNNCKMLIIHGEKDEIIPVKQSKEMQKYFEGNQNVKFMFPSNMGHLWHDIYYHSIFPIKDFLYQHNIQSHQISDEHSQYKLQKFKERFY</sequence>
<reference evidence="2" key="1">
    <citation type="journal article" date="2006" name="PLoS Biol.">
        <title>Macronuclear genome sequence of the ciliate Tetrahymena thermophila, a model eukaryote.</title>
        <authorList>
            <person name="Eisen J.A."/>
            <person name="Coyne R.S."/>
            <person name="Wu M."/>
            <person name="Wu D."/>
            <person name="Thiagarajan M."/>
            <person name="Wortman J.R."/>
            <person name="Badger J.H."/>
            <person name="Ren Q."/>
            <person name="Amedeo P."/>
            <person name="Jones K.M."/>
            <person name="Tallon L.J."/>
            <person name="Delcher A.L."/>
            <person name="Salzberg S.L."/>
            <person name="Silva J.C."/>
            <person name="Haas B.J."/>
            <person name="Majoros W.H."/>
            <person name="Farzad M."/>
            <person name="Carlton J.M."/>
            <person name="Smith R.K. Jr."/>
            <person name="Garg J."/>
            <person name="Pearlman R.E."/>
            <person name="Karrer K.M."/>
            <person name="Sun L."/>
            <person name="Manning G."/>
            <person name="Elde N.C."/>
            <person name="Turkewitz A.P."/>
            <person name="Asai D.J."/>
            <person name="Wilkes D.E."/>
            <person name="Wang Y."/>
            <person name="Cai H."/>
            <person name="Collins K."/>
            <person name="Stewart B.A."/>
            <person name="Lee S.R."/>
            <person name="Wilamowska K."/>
            <person name="Weinberg Z."/>
            <person name="Ruzzo W.L."/>
            <person name="Wloga D."/>
            <person name="Gaertig J."/>
            <person name="Frankel J."/>
            <person name="Tsao C.-C."/>
            <person name="Gorovsky M.A."/>
            <person name="Keeling P.J."/>
            <person name="Waller R.F."/>
            <person name="Patron N.J."/>
            <person name="Cherry J.M."/>
            <person name="Stover N.A."/>
            <person name="Krieger C.J."/>
            <person name="del Toro C."/>
            <person name="Ryder H.F."/>
            <person name="Williamson S.C."/>
            <person name="Barbeau R.A."/>
            <person name="Hamilton E.P."/>
            <person name="Orias E."/>
        </authorList>
    </citation>
    <scope>NUCLEOTIDE SEQUENCE [LARGE SCALE GENOMIC DNA]</scope>
    <source>
        <strain evidence="2">SB210</strain>
    </source>
</reference>
<dbReference type="GeneID" id="7843207"/>
<dbReference type="InParanoid" id="Q23QW4"/>
<proteinExistence type="predicted"/>
<evidence type="ECO:0000313" key="1">
    <source>
        <dbReference type="EMBL" id="EAR98774.1"/>
    </source>
</evidence>
<dbReference type="OrthoDB" id="10249433at2759"/>
<organism evidence="1 2">
    <name type="scientific">Tetrahymena thermophila (strain SB210)</name>
    <dbReference type="NCBI Taxonomy" id="312017"/>
    <lineage>
        <taxon>Eukaryota</taxon>
        <taxon>Sar</taxon>
        <taxon>Alveolata</taxon>
        <taxon>Ciliophora</taxon>
        <taxon>Intramacronucleata</taxon>
        <taxon>Oligohymenophorea</taxon>
        <taxon>Hymenostomatida</taxon>
        <taxon>Tetrahymenina</taxon>
        <taxon>Tetrahymenidae</taxon>
        <taxon>Tetrahymena</taxon>
    </lineage>
</organism>
<dbReference type="HOGENOM" id="CLU_029375_5_0_1"/>
<dbReference type="AlphaFoldDB" id="Q23QW4"/>
<gene>
    <name evidence="1" type="ORF">TTHERM_00249690</name>
</gene>